<dbReference type="EMBL" id="KQ418069">
    <property type="protein sequence ID" value="KOF88987.1"/>
    <property type="molecule type" value="Genomic_DNA"/>
</dbReference>
<evidence type="ECO:0000313" key="1">
    <source>
        <dbReference type="EMBL" id="KOF88987.1"/>
    </source>
</evidence>
<gene>
    <name evidence="1" type="ORF">OCBIM_22013872mg</name>
</gene>
<sequence length="89" mass="10306">MTGRLDYRPAESGLTQQSRLMIKKRFFFYKQFSKEEKTFSKSPASSSVTSVTRECTLLELTVQVFYFFPTEEKKKKGNISITQLCPTGF</sequence>
<dbReference type="AlphaFoldDB" id="A0A0L8HIB7"/>
<name>A0A0L8HIB7_OCTBM</name>
<proteinExistence type="predicted"/>
<reference evidence="1" key="1">
    <citation type="submission" date="2015-07" db="EMBL/GenBank/DDBJ databases">
        <title>MeaNS - Measles Nucleotide Surveillance Program.</title>
        <authorList>
            <person name="Tran T."/>
            <person name="Druce J."/>
        </authorList>
    </citation>
    <scope>NUCLEOTIDE SEQUENCE</scope>
    <source>
        <strain evidence="1">UCB-OBI-ISO-001</strain>
        <tissue evidence="1">Gonad</tissue>
    </source>
</reference>
<protein>
    <submittedName>
        <fullName evidence="1">Uncharacterized protein</fullName>
    </submittedName>
</protein>
<accession>A0A0L8HIB7</accession>
<organism evidence="1">
    <name type="scientific">Octopus bimaculoides</name>
    <name type="common">California two-spotted octopus</name>
    <dbReference type="NCBI Taxonomy" id="37653"/>
    <lineage>
        <taxon>Eukaryota</taxon>
        <taxon>Metazoa</taxon>
        <taxon>Spiralia</taxon>
        <taxon>Lophotrochozoa</taxon>
        <taxon>Mollusca</taxon>
        <taxon>Cephalopoda</taxon>
        <taxon>Coleoidea</taxon>
        <taxon>Octopodiformes</taxon>
        <taxon>Octopoda</taxon>
        <taxon>Incirrata</taxon>
        <taxon>Octopodidae</taxon>
        <taxon>Octopus</taxon>
    </lineage>
</organism>